<gene>
    <name evidence="5" type="ORF">NA8A_02245</name>
</gene>
<dbReference type="AlphaFoldDB" id="K2NZ54"/>
<dbReference type="PANTHER" id="PTHR43537:SF24">
    <property type="entry name" value="GLUCONATE OPERON TRANSCRIPTIONAL REPRESSOR"/>
    <property type="match status" value="1"/>
</dbReference>
<proteinExistence type="predicted"/>
<dbReference type="Proteomes" id="UP000007374">
    <property type="component" value="Unassembled WGS sequence"/>
</dbReference>
<keyword evidence="1" id="KW-0805">Transcription regulation</keyword>
<dbReference type="SUPFAM" id="SSF48008">
    <property type="entry name" value="GntR ligand-binding domain-like"/>
    <property type="match status" value="1"/>
</dbReference>
<protein>
    <submittedName>
        <fullName evidence="5">GntR family transcriptional regulator</fullName>
    </submittedName>
</protein>
<dbReference type="STRING" id="721133.SAMN05216176_102455"/>
<evidence type="ECO:0000256" key="3">
    <source>
        <dbReference type="ARBA" id="ARBA00023163"/>
    </source>
</evidence>
<keyword evidence="3" id="KW-0804">Transcription</keyword>
<name>K2NZ54_9HYPH</name>
<dbReference type="GO" id="GO:0003677">
    <property type="term" value="F:DNA binding"/>
    <property type="evidence" value="ECO:0007669"/>
    <property type="project" value="UniProtKB-KW"/>
</dbReference>
<dbReference type="CDD" id="cd07377">
    <property type="entry name" value="WHTH_GntR"/>
    <property type="match status" value="1"/>
</dbReference>
<reference evidence="5 6" key="1">
    <citation type="journal article" date="2012" name="J. Bacteriol.">
        <title>Genome Sequence of Nitratireductor indicus Type Strain C115.</title>
        <authorList>
            <person name="Lai Q."/>
            <person name="Li G."/>
            <person name="Yu Z."/>
            <person name="Shao Z."/>
        </authorList>
    </citation>
    <scope>NUCLEOTIDE SEQUENCE [LARGE SCALE GENOMIC DNA]</scope>
    <source>
        <strain evidence="5 6">C115</strain>
    </source>
</reference>
<dbReference type="SMART" id="SM00895">
    <property type="entry name" value="FCD"/>
    <property type="match status" value="1"/>
</dbReference>
<dbReference type="EMBL" id="AMSI01000001">
    <property type="protein sequence ID" value="EKF44525.1"/>
    <property type="molecule type" value="Genomic_DNA"/>
</dbReference>
<dbReference type="Gene3D" id="1.10.10.10">
    <property type="entry name" value="Winged helix-like DNA-binding domain superfamily/Winged helix DNA-binding domain"/>
    <property type="match status" value="2"/>
</dbReference>
<evidence type="ECO:0000313" key="5">
    <source>
        <dbReference type="EMBL" id="EKF44525.1"/>
    </source>
</evidence>
<feature type="domain" description="HTH gntR-type" evidence="4">
    <location>
        <begin position="101"/>
        <end position="172"/>
    </location>
</feature>
<dbReference type="SUPFAM" id="SSF46785">
    <property type="entry name" value="Winged helix' DNA-binding domain"/>
    <property type="match status" value="2"/>
</dbReference>
<dbReference type="InterPro" id="IPR036390">
    <property type="entry name" value="WH_DNA-bd_sf"/>
</dbReference>
<dbReference type="PATRIC" id="fig|1231190.3.peg.474"/>
<evidence type="ECO:0000313" key="6">
    <source>
        <dbReference type="Proteomes" id="UP000007374"/>
    </source>
</evidence>
<dbReference type="PANTHER" id="PTHR43537">
    <property type="entry name" value="TRANSCRIPTIONAL REGULATOR, GNTR FAMILY"/>
    <property type="match status" value="1"/>
</dbReference>
<dbReference type="GO" id="GO:0003700">
    <property type="term" value="F:DNA-binding transcription factor activity"/>
    <property type="evidence" value="ECO:0007669"/>
    <property type="project" value="InterPro"/>
</dbReference>
<dbReference type="InterPro" id="IPR036388">
    <property type="entry name" value="WH-like_DNA-bd_sf"/>
</dbReference>
<feature type="domain" description="HTH gntR-type" evidence="4">
    <location>
        <begin position="4"/>
        <end position="71"/>
    </location>
</feature>
<dbReference type="eggNOG" id="COG1802">
    <property type="taxonomic scope" value="Bacteria"/>
</dbReference>
<dbReference type="PROSITE" id="PS50949">
    <property type="entry name" value="HTH_GNTR"/>
    <property type="match status" value="2"/>
</dbReference>
<organism evidence="5 6">
    <name type="scientific">Nitratireductor indicus C115</name>
    <dbReference type="NCBI Taxonomy" id="1231190"/>
    <lineage>
        <taxon>Bacteria</taxon>
        <taxon>Pseudomonadati</taxon>
        <taxon>Pseudomonadota</taxon>
        <taxon>Alphaproteobacteria</taxon>
        <taxon>Hyphomicrobiales</taxon>
        <taxon>Phyllobacteriaceae</taxon>
        <taxon>Nitratireductor</taxon>
    </lineage>
</organism>
<dbReference type="Pfam" id="PF07729">
    <property type="entry name" value="FCD"/>
    <property type="match status" value="1"/>
</dbReference>
<dbReference type="InterPro" id="IPR011711">
    <property type="entry name" value="GntR_C"/>
</dbReference>
<accession>K2NZ54</accession>
<evidence type="ECO:0000256" key="1">
    <source>
        <dbReference type="ARBA" id="ARBA00023015"/>
    </source>
</evidence>
<dbReference type="OrthoDB" id="8066003at2"/>
<dbReference type="InterPro" id="IPR008920">
    <property type="entry name" value="TF_FadR/GntR_C"/>
</dbReference>
<dbReference type="Gene3D" id="1.20.120.530">
    <property type="entry name" value="GntR ligand-binding domain-like"/>
    <property type="match status" value="1"/>
</dbReference>
<keyword evidence="6" id="KW-1185">Reference proteome</keyword>
<evidence type="ECO:0000259" key="4">
    <source>
        <dbReference type="PROSITE" id="PS50949"/>
    </source>
</evidence>
<dbReference type="InterPro" id="IPR000524">
    <property type="entry name" value="Tscrpt_reg_HTH_GntR"/>
</dbReference>
<evidence type="ECO:0000256" key="2">
    <source>
        <dbReference type="ARBA" id="ARBA00023125"/>
    </source>
</evidence>
<dbReference type="RefSeq" id="WP_009755772.1">
    <property type="nucleotide sequence ID" value="NZ_AMSI01000001.1"/>
</dbReference>
<dbReference type="Pfam" id="PF00392">
    <property type="entry name" value="GntR"/>
    <property type="match status" value="2"/>
</dbReference>
<comment type="caution">
    <text evidence="5">The sequence shown here is derived from an EMBL/GenBank/DDBJ whole genome shotgun (WGS) entry which is preliminary data.</text>
</comment>
<sequence>MRTKTYYQLVRDVLARNIETGRLPAGTRLYTAAVADRLGISRPPAKRAIEMLASEGLLSALPKQGYQVGGPDIGATAVRENLHLLDLDLSMMTNQSSTPLAPRWGEVHDRLKGQLLNVIPFGTYQISESAVAETYGVSRTVAHEALARLDAEGIVRKSRTSHWTAGPLSVRMLDEAQEIRILLEPAALVQAGPDMSREELLAIRAALRNAAADGPALSIPRLAELETALHVTCLATLKNRKLHDLLIRLQLDHIVNELFRRHVTTPDDRDMIAEHSLVIDHLLIGDFTGAGESLRYHLHEDHQRTRARLKVLSLFREPQIAPWLSPLN</sequence>
<keyword evidence="2" id="KW-0238">DNA-binding</keyword>
<dbReference type="SMART" id="SM00345">
    <property type="entry name" value="HTH_GNTR"/>
    <property type="match status" value="2"/>
</dbReference>